<evidence type="ECO:0000313" key="12">
    <source>
        <dbReference type="EMBL" id="RJE21652.1"/>
    </source>
</evidence>
<evidence type="ECO:0000256" key="10">
    <source>
        <dbReference type="ARBA" id="ARBA00023180"/>
    </source>
</evidence>
<evidence type="ECO:0000313" key="13">
    <source>
        <dbReference type="Proteomes" id="UP000266188"/>
    </source>
</evidence>
<dbReference type="SMART" id="SM00382">
    <property type="entry name" value="AAA"/>
    <property type="match status" value="1"/>
</dbReference>
<keyword evidence="10" id="KW-0325">Glycoprotein</keyword>
<keyword evidence="9" id="KW-0472">Membrane</keyword>
<feature type="domain" description="ABC transporter" evidence="11">
    <location>
        <begin position="41"/>
        <end position="271"/>
    </location>
</feature>
<dbReference type="Proteomes" id="UP000266188">
    <property type="component" value="Unassembled WGS sequence"/>
</dbReference>
<dbReference type="GO" id="GO:0042626">
    <property type="term" value="F:ATPase-coupled transmembrane transporter activity"/>
    <property type="evidence" value="ECO:0007669"/>
    <property type="project" value="TreeGrafter"/>
</dbReference>
<dbReference type="AlphaFoldDB" id="A0A3A2ZER5"/>
<evidence type="ECO:0000256" key="1">
    <source>
        <dbReference type="ARBA" id="ARBA00004651"/>
    </source>
</evidence>
<keyword evidence="7" id="KW-0067">ATP-binding</keyword>
<evidence type="ECO:0000256" key="6">
    <source>
        <dbReference type="ARBA" id="ARBA00022741"/>
    </source>
</evidence>
<evidence type="ECO:0000259" key="11">
    <source>
        <dbReference type="PROSITE" id="PS50893"/>
    </source>
</evidence>
<dbReference type="InterPro" id="IPR003439">
    <property type="entry name" value="ABC_transporter-like_ATP-bd"/>
</dbReference>
<sequence>MEVALDSVSHLQDFIENAAAEDNHNDINLSPHWPSKGEILLQTVSARYLPDGNGPDTLRNISLSIPAGSKVGIYGRTGSGKSTLISTLFRMTNITTGSITIDGVDISTISPETVRSRFIGLAQQPYLIPGLTVRENLLSSAADDSLINILETVHLHDLITSHGGLDKVLDIDALSIGQRQLFACARALLRPGLIIVLDEPTSSLDAETRELIHDVVMERFRDRTVVMVLHHVQMFRGFDLVVGLRDGEVVEAGDPEALRTRDGGLFRALLASGGGE</sequence>
<comment type="subcellular location">
    <subcellularLocation>
        <location evidence="1">Cell membrane</location>
        <topology evidence="1">Multi-pass membrane protein</topology>
    </subcellularLocation>
</comment>
<dbReference type="Pfam" id="PF00005">
    <property type="entry name" value="ABC_tran"/>
    <property type="match status" value="1"/>
</dbReference>
<gene>
    <name evidence="12" type="ORF">PHISCL_05992</name>
</gene>
<keyword evidence="8" id="KW-1133">Transmembrane helix</keyword>
<keyword evidence="6" id="KW-0547">Nucleotide-binding</keyword>
<organism evidence="12 13">
    <name type="scientific">Aspergillus sclerotialis</name>
    <dbReference type="NCBI Taxonomy" id="2070753"/>
    <lineage>
        <taxon>Eukaryota</taxon>
        <taxon>Fungi</taxon>
        <taxon>Dikarya</taxon>
        <taxon>Ascomycota</taxon>
        <taxon>Pezizomycotina</taxon>
        <taxon>Eurotiomycetes</taxon>
        <taxon>Eurotiomycetidae</taxon>
        <taxon>Eurotiales</taxon>
        <taxon>Aspergillaceae</taxon>
        <taxon>Aspergillus</taxon>
        <taxon>Aspergillus subgen. Polypaecilum</taxon>
    </lineage>
</organism>
<proteinExistence type="inferred from homology"/>
<dbReference type="PANTHER" id="PTHR24223">
    <property type="entry name" value="ATP-BINDING CASSETTE SUB-FAMILY C"/>
    <property type="match status" value="1"/>
</dbReference>
<dbReference type="EMBL" id="MVGC01000213">
    <property type="protein sequence ID" value="RJE21652.1"/>
    <property type="molecule type" value="Genomic_DNA"/>
</dbReference>
<evidence type="ECO:0000256" key="5">
    <source>
        <dbReference type="ARBA" id="ARBA00022692"/>
    </source>
</evidence>
<dbReference type="PROSITE" id="PS50893">
    <property type="entry name" value="ABC_TRANSPORTER_2"/>
    <property type="match status" value="1"/>
</dbReference>
<dbReference type="InterPro" id="IPR050173">
    <property type="entry name" value="ABC_transporter_C-like"/>
</dbReference>
<comment type="similarity">
    <text evidence="2">Belongs to the ABC transporter superfamily. ABCC family. Conjugate transporter (TC 3.A.1.208) subfamily.</text>
</comment>
<dbReference type="STRING" id="2070753.A0A3A2ZER5"/>
<keyword evidence="5" id="KW-0812">Transmembrane</keyword>
<evidence type="ECO:0000256" key="9">
    <source>
        <dbReference type="ARBA" id="ARBA00023136"/>
    </source>
</evidence>
<evidence type="ECO:0000256" key="7">
    <source>
        <dbReference type="ARBA" id="ARBA00022840"/>
    </source>
</evidence>
<keyword evidence="4" id="KW-1003">Cell membrane</keyword>
<dbReference type="InterPro" id="IPR003593">
    <property type="entry name" value="AAA+_ATPase"/>
</dbReference>
<dbReference type="GO" id="GO:0016887">
    <property type="term" value="F:ATP hydrolysis activity"/>
    <property type="evidence" value="ECO:0007669"/>
    <property type="project" value="InterPro"/>
</dbReference>
<evidence type="ECO:0000256" key="4">
    <source>
        <dbReference type="ARBA" id="ARBA00022475"/>
    </source>
</evidence>
<dbReference type="OrthoDB" id="6500128at2759"/>
<dbReference type="GO" id="GO:0005524">
    <property type="term" value="F:ATP binding"/>
    <property type="evidence" value="ECO:0007669"/>
    <property type="project" value="UniProtKB-KW"/>
</dbReference>
<evidence type="ECO:0000256" key="8">
    <source>
        <dbReference type="ARBA" id="ARBA00022989"/>
    </source>
</evidence>
<keyword evidence="13" id="KW-1185">Reference proteome</keyword>
<keyword evidence="3" id="KW-0813">Transport</keyword>
<dbReference type="FunFam" id="3.40.50.300:FF:002145">
    <property type="entry name" value="ABC transporter (MsbA subfamily)"/>
    <property type="match status" value="1"/>
</dbReference>
<accession>A0A3A2ZER5</accession>
<dbReference type="InterPro" id="IPR027417">
    <property type="entry name" value="P-loop_NTPase"/>
</dbReference>
<dbReference type="GO" id="GO:0005886">
    <property type="term" value="C:plasma membrane"/>
    <property type="evidence" value="ECO:0007669"/>
    <property type="project" value="UniProtKB-SubCell"/>
</dbReference>
<dbReference type="Gene3D" id="3.40.50.300">
    <property type="entry name" value="P-loop containing nucleotide triphosphate hydrolases"/>
    <property type="match status" value="1"/>
</dbReference>
<dbReference type="SUPFAM" id="SSF52540">
    <property type="entry name" value="P-loop containing nucleoside triphosphate hydrolases"/>
    <property type="match status" value="1"/>
</dbReference>
<evidence type="ECO:0000256" key="2">
    <source>
        <dbReference type="ARBA" id="ARBA00009726"/>
    </source>
</evidence>
<evidence type="ECO:0000256" key="3">
    <source>
        <dbReference type="ARBA" id="ARBA00022448"/>
    </source>
</evidence>
<reference evidence="13" key="1">
    <citation type="submission" date="2017-02" db="EMBL/GenBank/DDBJ databases">
        <authorList>
            <person name="Tafer H."/>
            <person name="Lopandic K."/>
        </authorList>
    </citation>
    <scope>NUCLEOTIDE SEQUENCE [LARGE SCALE GENOMIC DNA]</scope>
    <source>
        <strain evidence="13">CBS 366.77</strain>
    </source>
</reference>
<protein>
    <submittedName>
        <fullName evidence="12">ABC multidrug transporter</fullName>
    </submittedName>
</protein>
<name>A0A3A2ZER5_9EURO</name>
<comment type="caution">
    <text evidence="12">The sequence shown here is derived from an EMBL/GenBank/DDBJ whole genome shotgun (WGS) entry which is preliminary data.</text>
</comment>
<dbReference type="PANTHER" id="PTHR24223:SF399">
    <property type="entry name" value="ABC TRANSPORTER ATNG"/>
    <property type="match status" value="1"/>
</dbReference>